<dbReference type="InterPro" id="IPR011333">
    <property type="entry name" value="SKP1/BTB/POZ_sf"/>
</dbReference>
<feature type="domain" description="BTB" evidence="5">
    <location>
        <begin position="704"/>
        <end position="772"/>
    </location>
</feature>
<dbReference type="SMART" id="SM00225">
    <property type="entry name" value="BTB"/>
    <property type="match status" value="2"/>
</dbReference>
<dbReference type="Gene3D" id="1.25.40.20">
    <property type="entry name" value="Ankyrin repeat-containing domain"/>
    <property type="match status" value="1"/>
</dbReference>
<dbReference type="SMART" id="SM00248">
    <property type="entry name" value="ANK"/>
    <property type="match status" value="2"/>
</dbReference>
<dbReference type="Gene3D" id="2.130.10.30">
    <property type="entry name" value="Regulator of chromosome condensation 1/beta-lactamase-inhibitor protein II"/>
    <property type="match status" value="1"/>
</dbReference>
<comment type="caution">
    <text evidence="6">The sequence shown here is derived from an EMBL/GenBank/DDBJ whole genome shotgun (WGS) entry which is preliminary data.</text>
</comment>
<accession>A0AAW1HVP3</accession>
<reference evidence="6 7" key="1">
    <citation type="journal article" date="2024" name="BMC Genomics">
        <title>De novo assembly and annotation of Popillia japonica's genome with initial clues to its potential as an invasive pest.</title>
        <authorList>
            <person name="Cucini C."/>
            <person name="Boschi S."/>
            <person name="Funari R."/>
            <person name="Cardaioli E."/>
            <person name="Iannotti N."/>
            <person name="Marturano G."/>
            <person name="Paoli F."/>
            <person name="Bruttini M."/>
            <person name="Carapelli A."/>
            <person name="Frati F."/>
            <person name="Nardi F."/>
        </authorList>
    </citation>
    <scope>NUCLEOTIDE SEQUENCE [LARGE SCALE GENOMIC DNA]</scope>
    <source>
        <strain evidence="6">DMR45628</strain>
    </source>
</reference>
<evidence type="ECO:0000313" key="7">
    <source>
        <dbReference type="Proteomes" id="UP001458880"/>
    </source>
</evidence>
<evidence type="ECO:0000256" key="4">
    <source>
        <dbReference type="SAM" id="MobiDB-lite"/>
    </source>
</evidence>
<dbReference type="PROSITE" id="PS50097">
    <property type="entry name" value="BTB"/>
    <property type="match status" value="2"/>
</dbReference>
<dbReference type="SUPFAM" id="SSF54695">
    <property type="entry name" value="POZ domain"/>
    <property type="match status" value="2"/>
</dbReference>
<dbReference type="EMBL" id="JASPKY010000892">
    <property type="protein sequence ID" value="KAK9680472.1"/>
    <property type="molecule type" value="Genomic_DNA"/>
</dbReference>
<dbReference type="Gene3D" id="6.10.250.3030">
    <property type="match status" value="1"/>
</dbReference>
<feature type="compositionally biased region" description="Basic and acidic residues" evidence="4">
    <location>
        <begin position="1031"/>
        <end position="1040"/>
    </location>
</feature>
<sequence length="1159" mass="131567">MTRIALFIIFLRVVIHHIQRSNTSKRFNISWTFVIVQISICFCCEAVRDTFGRTALHLAASVGRANVVKWLLKRKQININARDFESGYTALHRSIFYGKINAAVALLHAGASNVLDHENLTCLDHAVKNYPFSPGDYDEGEVYVWGTNSNYIFGIQQARQTPDTWDIFHKEYPFELVKQINLGKFHCILVTGSGNAYSCGHGQGGRLGIGSEQTILTPKLIKFTDTQRQSPIYCIQASIARDHTVFLAECDDSYQIWSCGLNTHHVLGINPPPSKQLTPKRLSHFKQLFDGVCAARYHSVAWGPKAIYTWGLHGGQLGHDQNTQKYIVTPKLITRLYKMKSDIQEVVVSSGATVVLLVSGDLFVFHEYQCRILSARQKLSGVAVVGGRLNTSLDTSLLVEKNSELKILALTQHGKILLWQESDPHLVRCVLSLNREISVTQIYLNMCEILFVDNEGEAYQGTLKNRKKKSGESSSAVVRNTFHRFIERDECHFVKITKLPRIHRAISITSDSKGGNFAIIQANPKAGLTKLPEPVAGTLMLDLKNLLDESDEEDFVHDVLFKVGSTIFAVHRYIISCSGSTLHEVISNKQVVEVTDVHADIFKEFLLWIYTGDCNLLNGEEVHDVNETTTYSKKNKNNKETTPTVKDAIRLLQDLAKRFEFQDLEKRLSKLIIRNGQIVHTKSYTEFYFVSKKTFNRHHHEDLYDVTIITKGGHMLRAHKCILVARVDFFQKMYSNRWNSQAPKLEVQIHYPKNVVEVFLEFLYTDNISNPKGLDFDTLCSLIILSDEYFVVRLREICEVTLCNLLSYKNAVQLLTMASLYNAEKLKIVAMKFISLNLCAFLESKSLENLEDDLLDKLTNFYCKFNKSIQTRVITPYSDAPSDEQIRNISNMYPISLDIDDEFEVKNKVAAKTQRKRIKSHKHSLSESKSDNSFTENSIIGKLEPDKLLWENDFQDVEGATCDIAQKTVPIRIKAITKAHEQIQNEDNQESQLIKLTSIQSDSSCSAFDTSFEDFPLLNTPSVSSYSKSPVKSERNEKLKITRISQKQRKRLSSEESTKEASSISESPKNPWKINELTSPIGSPEQGTSLSAIVMEEKKQRENLNKIMAKPLLFTQIEDKAIEDLQKFYNSSNCSEEVISTERVSNGCLSTPIWVHKSK</sequence>
<evidence type="ECO:0000313" key="6">
    <source>
        <dbReference type="EMBL" id="KAK9680472.1"/>
    </source>
</evidence>
<organism evidence="6 7">
    <name type="scientific">Popillia japonica</name>
    <name type="common">Japanese beetle</name>
    <dbReference type="NCBI Taxonomy" id="7064"/>
    <lineage>
        <taxon>Eukaryota</taxon>
        <taxon>Metazoa</taxon>
        <taxon>Ecdysozoa</taxon>
        <taxon>Arthropoda</taxon>
        <taxon>Hexapoda</taxon>
        <taxon>Insecta</taxon>
        <taxon>Pterygota</taxon>
        <taxon>Neoptera</taxon>
        <taxon>Endopterygota</taxon>
        <taxon>Coleoptera</taxon>
        <taxon>Polyphaga</taxon>
        <taxon>Scarabaeiformia</taxon>
        <taxon>Scarabaeidae</taxon>
        <taxon>Rutelinae</taxon>
        <taxon>Popillia</taxon>
    </lineage>
</organism>
<evidence type="ECO:0000259" key="5">
    <source>
        <dbReference type="PROSITE" id="PS50097"/>
    </source>
</evidence>
<dbReference type="SUPFAM" id="SSF50985">
    <property type="entry name" value="RCC1/BLIP-II"/>
    <property type="match status" value="1"/>
</dbReference>
<dbReference type="PROSITE" id="PS50012">
    <property type="entry name" value="RCC1_3"/>
    <property type="match status" value="2"/>
</dbReference>
<keyword evidence="7" id="KW-1185">Reference proteome</keyword>
<evidence type="ECO:0000256" key="1">
    <source>
        <dbReference type="ARBA" id="ARBA00022737"/>
    </source>
</evidence>
<feature type="compositionally biased region" description="Polar residues" evidence="4">
    <location>
        <begin position="1076"/>
        <end position="1087"/>
    </location>
</feature>
<dbReference type="SUPFAM" id="SSF48403">
    <property type="entry name" value="Ankyrin repeat"/>
    <property type="match status" value="1"/>
</dbReference>
<dbReference type="InterPro" id="IPR000210">
    <property type="entry name" value="BTB/POZ_dom"/>
</dbReference>
<dbReference type="CDD" id="cd18500">
    <property type="entry name" value="BACK_IBtk"/>
    <property type="match status" value="1"/>
</dbReference>
<dbReference type="PROSITE" id="PS50297">
    <property type="entry name" value="ANK_REP_REGION"/>
    <property type="match status" value="1"/>
</dbReference>
<proteinExistence type="predicted"/>
<feature type="region of interest" description="Disordered" evidence="4">
    <location>
        <begin position="1023"/>
        <end position="1087"/>
    </location>
</feature>
<dbReference type="PANTHER" id="PTHR22872:SF2">
    <property type="entry name" value="INHIBITOR OF BRUTON TYROSINE KINASE"/>
    <property type="match status" value="1"/>
</dbReference>
<dbReference type="AlphaFoldDB" id="A0AAW1HVP3"/>
<dbReference type="PANTHER" id="PTHR22872">
    <property type="entry name" value="BTK-BINDING PROTEIN-RELATED"/>
    <property type="match status" value="1"/>
</dbReference>
<protein>
    <submittedName>
        <fullName evidence="6">BTB/POZ domain</fullName>
    </submittedName>
</protein>
<feature type="repeat" description="RCC1" evidence="3">
    <location>
        <begin position="194"/>
        <end position="250"/>
    </location>
</feature>
<gene>
    <name evidence="6" type="ORF">QE152_g39058</name>
</gene>
<dbReference type="Pfam" id="PF00415">
    <property type="entry name" value="RCC1"/>
    <property type="match status" value="1"/>
</dbReference>
<dbReference type="Pfam" id="PF00651">
    <property type="entry name" value="BTB"/>
    <property type="match status" value="2"/>
</dbReference>
<dbReference type="Gene3D" id="3.30.710.10">
    <property type="entry name" value="Potassium Channel Kv1.1, Chain A"/>
    <property type="match status" value="2"/>
</dbReference>
<dbReference type="InterPro" id="IPR009091">
    <property type="entry name" value="RCC1/BLIP-II"/>
</dbReference>
<keyword evidence="2" id="KW-0040">ANK repeat</keyword>
<keyword evidence="1" id="KW-0677">Repeat</keyword>
<name>A0AAW1HVP3_POPJA</name>
<dbReference type="InterPro" id="IPR002110">
    <property type="entry name" value="Ankyrin_rpt"/>
</dbReference>
<feature type="repeat" description="ANK" evidence="2">
    <location>
        <begin position="51"/>
        <end position="74"/>
    </location>
</feature>
<dbReference type="InterPro" id="IPR036770">
    <property type="entry name" value="Ankyrin_rpt-contain_sf"/>
</dbReference>
<evidence type="ECO:0000256" key="2">
    <source>
        <dbReference type="PROSITE-ProRule" id="PRU00023"/>
    </source>
</evidence>
<feature type="repeat" description="RCC1" evidence="3">
    <location>
        <begin position="140"/>
        <end position="193"/>
    </location>
</feature>
<feature type="domain" description="BTB" evidence="5">
    <location>
        <begin position="557"/>
        <end position="618"/>
    </location>
</feature>
<dbReference type="Pfam" id="PF12796">
    <property type="entry name" value="Ank_2"/>
    <property type="match status" value="1"/>
</dbReference>
<evidence type="ECO:0000256" key="3">
    <source>
        <dbReference type="PROSITE-ProRule" id="PRU00235"/>
    </source>
</evidence>
<dbReference type="InterPro" id="IPR000408">
    <property type="entry name" value="Reg_chr_condens"/>
</dbReference>
<dbReference type="PROSITE" id="PS50088">
    <property type="entry name" value="ANK_REPEAT"/>
    <property type="match status" value="1"/>
</dbReference>
<dbReference type="Proteomes" id="UP001458880">
    <property type="component" value="Unassembled WGS sequence"/>
</dbReference>
<dbReference type="InterPro" id="IPR051625">
    <property type="entry name" value="Signaling_Regulatory_Domain"/>
</dbReference>